<keyword evidence="4" id="KW-0411">Iron-sulfur</keyword>
<dbReference type="InterPro" id="IPR007197">
    <property type="entry name" value="rSAM"/>
</dbReference>
<dbReference type="EMBL" id="LAZR01047940">
    <property type="protein sequence ID" value="KKK93052.1"/>
    <property type="molecule type" value="Genomic_DNA"/>
</dbReference>
<evidence type="ECO:0000256" key="4">
    <source>
        <dbReference type="ARBA" id="ARBA00023014"/>
    </source>
</evidence>
<dbReference type="Pfam" id="PF04055">
    <property type="entry name" value="Radical_SAM"/>
    <property type="match status" value="1"/>
</dbReference>
<feature type="domain" description="Radical SAM core" evidence="5">
    <location>
        <begin position="20"/>
        <end position="158"/>
    </location>
</feature>
<sequence length="258" mass="29899">MDGLKKETHNYDVCLKWIPNFKCNLNCVYCWVKDLRNTVKISEINIPDLIETLNKTEKIINVEIGGGEPFLIPNLIEASIEITKNHFISLQTNLTSGKIKKFSEEVSPERTGYIFSSLHIKELERLNLLDKYIENFHICKDRGFNIGAFVVAYPPILDEINENKKFFQEKGIILRFKPFIGEFDGRTYPNSYTEKEFKIFNFNKKLLSENHNKGKLCNAGYNVCAVYPYGEVRLCFVIHKMIGNINTKIKFTDEIHVG</sequence>
<dbReference type="PANTHER" id="PTHR11228">
    <property type="entry name" value="RADICAL SAM DOMAIN PROTEIN"/>
    <property type="match status" value="1"/>
</dbReference>
<dbReference type="CDD" id="cd01335">
    <property type="entry name" value="Radical_SAM"/>
    <property type="match status" value="1"/>
</dbReference>
<reference evidence="6" key="1">
    <citation type="journal article" date="2015" name="Nature">
        <title>Complex archaea that bridge the gap between prokaryotes and eukaryotes.</title>
        <authorList>
            <person name="Spang A."/>
            <person name="Saw J.H."/>
            <person name="Jorgensen S.L."/>
            <person name="Zaremba-Niedzwiedzka K."/>
            <person name="Martijn J."/>
            <person name="Lind A.E."/>
            <person name="van Eijk R."/>
            <person name="Schleper C."/>
            <person name="Guy L."/>
            <person name="Ettema T.J."/>
        </authorList>
    </citation>
    <scope>NUCLEOTIDE SEQUENCE</scope>
</reference>
<evidence type="ECO:0000256" key="2">
    <source>
        <dbReference type="ARBA" id="ARBA00022723"/>
    </source>
</evidence>
<dbReference type="GO" id="GO:0003824">
    <property type="term" value="F:catalytic activity"/>
    <property type="evidence" value="ECO:0007669"/>
    <property type="project" value="InterPro"/>
</dbReference>
<keyword evidence="1" id="KW-0949">S-adenosyl-L-methionine</keyword>
<keyword evidence="2" id="KW-0479">Metal-binding</keyword>
<dbReference type="GO" id="GO:0051536">
    <property type="term" value="F:iron-sulfur cluster binding"/>
    <property type="evidence" value="ECO:0007669"/>
    <property type="project" value="UniProtKB-KW"/>
</dbReference>
<dbReference type="InterPro" id="IPR058240">
    <property type="entry name" value="rSAM_sf"/>
</dbReference>
<evidence type="ECO:0000256" key="3">
    <source>
        <dbReference type="ARBA" id="ARBA00023004"/>
    </source>
</evidence>
<evidence type="ECO:0000256" key="1">
    <source>
        <dbReference type="ARBA" id="ARBA00022691"/>
    </source>
</evidence>
<gene>
    <name evidence="6" type="ORF">LCGC14_2696740</name>
</gene>
<dbReference type="GO" id="GO:0046872">
    <property type="term" value="F:metal ion binding"/>
    <property type="evidence" value="ECO:0007669"/>
    <property type="project" value="UniProtKB-KW"/>
</dbReference>
<protein>
    <recommendedName>
        <fullName evidence="5">Radical SAM core domain-containing protein</fullName>
    </recommendedName>
</protein>
<evidence type="ECO:0000313" key="6">
    <source>
        <dbReference type="EMBL" id="KKK93052.1"/>
    </source>
</evidence>
<comment type="caution">
    <text evidence="6">The sequence shown here is derived from an EMBL/GenBank/DDBJ whole genome shotgun (WGS) entry which is preliminary data.</text>
</comment>
<evidence type="ECO:0000259" key="5">
    <source>
        <dbReference type="Pfam" id="PF04055"/>
    </source>
</evidence>
<dbReference type="InterPro" id="IPR050377">
    <property type="entry name" value="Radical_SAM_PqqE_MftC-like"/>
</dbReference>
<dbReference type="InterPro" id="IPR013785">
    <property type="entry name" value="Aldolase_TIM"/>
</dbReference>
<proteinExistence type="predicted"/>
<dbReference type="SFLD" id="SFLDS00029">
    <property type="entry name" value="Radical_SAM"/>
    <property type="match status" value="1"/>
</dbReference>
<dbReference type="PANTHER" id="PTHR11228:SF7">
    <property type="entry name" value="PQQA PEPTIDE CYCLASE"/>
    <property type="match status" value="1"/>
</dbReference>
<dbReference type="AlphaFoldDB" id="A0A0F8ZGV4"/>
<accession>A0A0F8ZGV4</accession>
<dbReference type="SUPFAM" id="SSF102114">
    <property type="entry name" value="Radical SAM enzymes"/>
    <property type="match status" value="1"/>
</dbReference>
<name>A0A0F8ZGV4_9ZZZZ</name>
<keyword evidence="3" id="KW-0408">Iron</keyword>
<dbReference type="Gene3D" id="3.20.20.70">
    <property type="entry name" value="Aldolase class I"/>
    <property type="match status" value="1"/>
</dbReference>
<organism evidence="6">
    <name type="scientific">marine sediment metagenome</name>
    <dbReference type="NCBI Taxonomy" id="412755"/>
    <lineage>
        <taxon>unclassified sequences</taxon>
        <taxon>metagenomes</taxon>
        <taxon>ecological metagenomes</taxon>
    </lineage>
</organism>